<evidence type="ECO:0000313" key="14">
    <source>
        <dbReference type="EMBL" id="NDJ73931.1"/>
    </source>
</evidence>
<dbReference type="FunFam" id="3.40.970.10:FF:000002">
    <property type="entry name" value="Ribonuclease H"/>
    <property type="match status" value="1"/>
</dbReference>
<dbReference type="PANTHER" id="PTHR10642:SF26">
    <property type="entry name" value="RIBONUCLEASE H1"/>
    <property type="match status" value="1"/>
</dbReference>
<dbReference type="InterPro" id="IPR012337">
    <property type="entry name" value="RNaseH-like_sf"/>
</dbReference>
<accession>A0A6B2FT67</accession>
<dbReference type="EC" id="3.1.26.4" evidence="6"/>
<dbReference type="InterPro" id="IPR011320">
    <property type="entry name" value="RNase_H1_N"/>
</dbReference>
<proteinExistence type="inferred from homology"/>
<dbReference type="InterPro" id="IPR050092">
    <property type="entry name" value="RNase_H"/>
</dbReference>
<evidence type="ECO:0000259" key="13">
    <source>
        <dbReference type="PROSITE" id="PS50879"/>
    </source>
</evidence>
<dbReference type="GO" id="GO:0000287">
    <property type="term" value="F:magnesium ion binding"/>
    <property type="evidence" value="ECO:0007669"/>
    <property type="project" value="InterPro"/>
</dbReference>
<dbReference type="Pfam" id="PF01693">
    <property type="entry name" value="Cauli_VI"/>
    <property type="match status" value="1"/>
</dbReference>
<comment type="similarity">
    <text evidence="4">Belongs to the RNase H family.</text>
</comment>
<evidence type="ECO:0000256" key="8">
    <source>
        <dbReference type="ARBA" id="ARBA00022722"/>
    </source>
</evidence>
<sequence length="251" mass="28739">MKYYAVKKGRTPGVYRTWEDAKKQVDGFSGAEYKSFEKITDATEYLDWNKETQPDIVKEDSLSNAIKKIQAANITHQSKKQKVKKTSSNNSADYFATIYTDGGSRNTGVHKGGHVNKTDRAAWAYLIEWQDGRTYGSGGEFGATNNKMELLGLINALEKLLELKFNDKHLLFVLDSQYVLNGINKRWIEGWKKRGWKRSNGPLINATEWKRLDSLLGHFPDSTFSWTKGHADNEGNVFVDHELNRYMDKMK</sequence>
<dbReference type="SUPFAM" id="SSF53098">
    <property type="entry name" value="Ribonuclease H-like"/>
    <property type="match status" value="1"/>
</dbReference>
<dbReference type="SUPFAM" id="SSF55658">
    <property type="entry name" value="L9 N-domain-like"/>
    <property type="match status" value="1"/>
</dbReference>
<evidence type="ECO:0000256" key="7">
    <source>
        <dbReference type="ARBA" id="ARBA00017721"/>
    </source>
</evidence>
<dbReference type="InterPro" id="IPR017067">
    <property type="entry name" value="RNase_H1_euk"/>
</dbReference>
<dbReference type="RefSeq" id="WP_144231348.1">
    <property type="nucleotide sequence ID" value="NZ_CAKMAD010000010.1"/>
</dbReference>
<dbReference type="GO" id="GO:0043137">
    <property type="term" value="P:DNA replication, removal of RNA primer"/>
    <property type="evidence" value="ECO:0007669"/>
    <property type="project" value="TreeGrafter"/>
</dbReference>
<dbReference type="InterPro" id="IPR036397">
    <property type="entry name" value="RNaseH_sf"/>
</dbReference>
<evidence type="ECO:0000256" key="10">
    <source>
        <dbReference type="ARBA" id="ARBA00022759"/>
    </source>
</evidence>
<keyword evidence="12" id="KW-0460">Magnesium</keyword>
<keyword evidence="10" id="KW-0255">Endonuclease</keyword>
<dbReference type="GO" id="GO:0003676">
    <property type="term" value="F:nucleic acid binding"/>
    <property type="evidence" value="ECO:0007669"/>
    <property type="project" value="InterPro"/>
</dbReference>
<keyword evidence="9" id="KW-0479">Metal-binding</keyword>
<evidence type="ECO:0000256" key="11">
    <source>
        <dbReference type="ARBA" id="ARBA00022801"/>
    </source>
</evidence>
<organism evidence="14">
    <name type="scientific">Lactobacillus paragasseri</name>
    <dbReference type="NCBI Taxonomy" id="2107999"/>
    <lineage>
        <taxon>Bacteria</taxon>
        <taxon>Bacillati</taxon>
        <taxon>Bacillota</taxon>
        <taxon>Bacilli</taxon>
        <taxon>Lactobacillales</taxon>
        <taxon>Lactobacillaceae</taxon>
        <taxon>Lactobacillus</taxon>
    </lineage>
</organism>
<dbReference type="PANTHER" id="PTHR10642">
    <property type="entry name" value="RIBONUCLEASE H1"/>
    <property type="match status" value="1"/>
</dbReference>
<gene>
    <name evidence="14" type="ORF">GWG61_05390</name>
</gene>
<dbReference type="InterPro" id="IPR022892">
    <property type="entry name" value="RNaseHI"/>
</dbReference>
<comment type="subunit">
    <text evidence="5">Monomer.</text>
</comment>
<dbReference type="EMBL" id="JAADJO010000010">
    <property type="protein sequence ID" value="NDJ73931.1"/>
    <property type="molecule type" value="Genomic_DNA"/>
</dbReference>
<dbReference type="InterPro" id="IPR037056">
    <property type="entry name" value="RNase_H1_N_sf"/>
</dbReference>
<comment type="cofactor">
    <cofactor evidence="2">
        <name>Mg(2+)</name>
        <dbReference type="ChEBI" id="CHEBI:18420"/>
    </cofactor>
</comment>
<evidence type="ECO:0000256" key="1">
    <source>
        <dbReference type="ARBA" id="ARBA00000077"/>
    </source>
</evidence>
<dbReference type="PROSITE" id="PS50879">
    <property type="entry name" value="RNASE_H_1"/>
    <property type="match status" value="1"/>
</dbReference>
<comment type="catalytic activity">
    <reaction evidence="1">
        <text>Endonucleolytic cleavage to 5'-phosphomonoester.</text>
        <dbReference type="EC" id="3.1.26.4"/>
    </reaction>
</comment>
<keyword evidence="11" id="KW-0378">Hydrolase</keyword>
<comment type="function">
    <text evidence="3">Endonuclease that specifically degrades the RNA of RNA-DNA hybrids.</text>
</comment>
<dbReference type="GO" id="GO:0004523">
    <property type="term" value="F:RNA-DNA hybrid ribonuclease activity"/>
    <property type="evidence" value="ECO:0007669"/>
    <property type="project" value="UniProtKB-EC"/>
</dbReference>
<dbReference type="Pfam" id="PF00075">
    <property type="entry name" value="RNase_H"/>
    <property type="match status" value="1"/>
</dbReference>
<keyword evidence="8" id="KW-0540">Nuclease</keyword>
<dbReference type="Gene3D" id="3.30.420.10">
    <property type="entry name" value="Ribonuclease H-like superfamily/Ribonuclease H"/>
    <property type="match status" value="1"/>
</dbReference>
<evidence type="ECO:0000256" key="9">
    <source>
        <dbReference type="ARBA" id="ARBA00022723"/>
    </source>
</evidence>
<dbReference type="AlphaFoldDB" id="A0A6B2FT67"/>
<name>A0A6B2FT67_9LACO</name>
<evidence type="ECO:0000256" key="2">
    <source>
        <dbReference type="ARBA" id="ARBA00001946"/>
    </source>
</evidence>
<evidence type="ECO:0000256" key="6">
    <source>
        <dbReference type="ARBA" id="ARBA00012180"/>
    </source>
</evidence>
<dbReference type="CDD" id="cd09278">
    <property type="entry name" value="RNase_HI_prokaryote_like"/>
    <property type="match status" value="1"/>
</dbReference>
<evidence type="ECO:0000256" key="12">
    <source>
        <dbReference type="ARBA" id="ARBA00022842"/>
    </source>
</evidence>
<evidence type="ECO:0000256" key="5">
    <source>
        <dbReference type="ARBA" id="ARBA00011245"/>
    </source>
</evidence>
<reference evidence="14" key="1">
    <citation type="submission" date="2020-01" db="EMBL/GenBank/DDBJ databases">
        <title>Vaginal microbiome of pregnant Indian women: Insights into the genome of dominants Lactobacillus species.</title>
        <authorList>
            <person name="Das B."/>
            <person name="Mehta O."/>
            <person name="Ghosh T.S."/>
            <person name="Kothidar A."/>
            <person name="Gowtham M.R."/>
            <person name="Mitra R."/>
            <person name="Kshetrapal P."/>
            <person name="Wadhwa N."/>
            <person name="Thiruvengadam R."/>
            <person name="Nair G.B."/>
            <person name="Bhatnagar S."/>
            <person name="Das B."/>
        </authorList>
    </citation>
    <scope>NUCLEOTIDE SEQUENCE</scope>
    <source>
        <strain evidence="14">Indica</strain>
    </source>
</reference>
<protein>
    <recommendedName>
        <fullName evidence="7">Ribonuclease H</fullName>
        <ecNumber evidence="6">3.1.26.4</ecNumber>
    </recommendedName>
</protein>
<feature type="domain" description="RNase H type-1" evidence="13">
    <location>
        <begin position="92"/>
        <end position="248"/>
    </location>
</feature>
<dbReference type="InterPro" id="IPR009027">
    <property type="entry name" value="Ribosomal_bL9/RNase_H1_N"/>
</dbReference>
<evidence type="ECO:0000256" key="4">
    <source>
        <dbReference type="ARBA" id="ARBA00005300"/>
    </source>
</evidence>
<comment type="caution">
    <text evidence="14">The sequence shown here is derived from an EMBL/GenBank/DDBJ whole genome shotgun (WGS) entry which is preliminary data.</text>
</comment>
<dbReference type="PIRSF" id="PIRSF036852">
    <property type="entry name" value="Ribonuclease_H1_euk"/>
    <property type="match status" value="1"/>
</dbReference>
<dbReference type="InterPro" id="IPR002156">
    <property type="entry name" value="RNaseH_domain"/>
</dbReference>
<evidence type="ECO:0000256" key="3">
    <source>
        <dbReference type="ARBA" id="ARBA00004065"/>
    </source>
</evidence>
<dbReference type="Gene3D" id="3.40.970.10">
    <property type="entry name" value="Ribonuclease H1, N-terminal domain"/>
    <property type="match status" value="1"/>
</dbReference>